<dbReference type="InterPro" id="IPR036291">
    <property type="entry name" value="NAD(P)-bd_dom_sf"/>
</dbReference>
<dbReference type="GO" id="GO:0016616">
    <property type="term" value="F:oxidoreductase activity, acting on the CH-OH group of donors, NAD or NADP as acceptor"/>
    <property type="evidence" value="ECO:0007669"/>
    <property type="project" value="TreeGrafter"/>
</dbReference>
<evidence type="ECO:0000313" key="3">
    <source>
        <dbReference type="EMBL" id="HIR58104.1"/>
    </source>
</evidence>
<comment type="similarity">
    <text evidence="1">Belongs to the short-chain dehydrogenases/reductases (SDR) family.</text>
</comment>
<keyword evidence="2" id="KW-0560">Oxidoreductase</keyword>
<gene>
    <name evidence="3" type="ORF">IAA54_10590</name>
</gene>
<dbReference type="NCBIfam" id="NF047420">
    <property type="entry name" value="EF_P_mod_YmfI"/>
    <property type="match status" value="1"/>
</dbReference>
<dbReference type="InterPro" id="IPR020904">
    <property type="entry name" value="Sc_DH/Rdtase_CS"/>
</dbReference>
<dbReference type="PANTHER" id="PTHR42760:SF40">
    <property type="entry name" value="3-OXOACYL-[ACYL-CARRIER-PROTEIN] REDUCTASE, CHLOROPLASTIC"/>
    <property type="match status" value="1"/>
</dbReference>
<dbReference type="EMBL" id="DVHF01000133">
    <property type="protein sequence ID" value="HIR58104.1"/>
    <property type="molecule type" value="Genomic_DNA"/>
</dbReference>
<dbReference type="NCBIfam" id="NF009466">
    <property type="entry name" value="PRK12826.1-2"/>
    <property type="match status" value="1"/>
</dbReference>
<dbReference type="Proteomes" id="UP000886785">
    <property type="component" value="Unassembled WGS sequence"/>
</dbReference>
<dbReference type="PROSITE" id="PS00061">
    <property type="entry name" value="ADH_SHORT"/>
    <property type="match status" value="1"/>
</dbReference>
<reference evidence="3" key="2">
    <citation type="journal article" date="2021" name="PeerJ">
        <title>Extensive microbial diversity within the chicken gut microbiome revealed by metagenomics and culture.</title>
        <authorList>
            <person name="Gilroy R."/>
            <person name="Ravi A."/>
            <person name="Getino M."/>
            <person name="Pursley I."/>
            <person name="Horton D.L."/>
            <person name="Alikhan N.F."/>
            <person name="Baker D."/>
            <person name="Gharbi K."/>
            <person name="Hall N."/>
            <person name="Watson M."/>
            <person name="Adriaenssens E.M."/>
            <person name="Foster-Nyarko E."/>
            <person name="Jarju S."/>
            <person name="Secka A."/>
            <person name="Antonio M."/>
            <person name="Oren A."/>
            <person name="Chaudhuri R.R."/>
            <person name="La Ragione R."/>
            <person name="Hildebrand F."/>
            <person name="Pallen M.J."/>
        </authorList>
    </citation>
    <scope>NUCLEOTIDE SEQUENCE</scope>
    <source>
        <strain evidence="3">ChiSjej1B19-7085</strain>
    </source>
</reference>
<dbReference type="InterPro" id="IPR002347">
    <property type="entry name" value="SDR_fam"/>
</dbReference>
<name>A0A9D1J2G7_9FIRM</name>
<reference evidence="3" key="1">
    <citation type="submission" date="2020-10" db="EMBL/GenBank/DDBJ databases">
        <authorList>
            <person name="Gilroy R."/>
        </authorList>
    </citation>
    <scope>NUCLEOTIDE SEQUENCE</scope>
    <source>
        <strain evidence="3">ChiSjej1B19-7085</strain>
    </source>
</reference>
<comment type="caution">
    <text evidence="3">The sequence shown here is derived from an EMBL/GenBank/DDBJ whole genome shotgun (WGS) entry which is preliminary data.</text>
</comment>
<sequence length="250" mass="26994">MGKTVLITGGSRGIGKELVRQFNKAGYAVAFSYLEHQEEAVRLANSINNRSGLFRTDAVVPIKADVSDAAQVKKMFEYIEGSFGTGVDILINNAGIAQQKLFTDLTEEDWDRMFDVDVKGVFHCCQCALPRMIRRQQGKIINISSMWGQVGASCEVHYSAAKAAVIGLTKALAKELGPSQIQVNCIAPGVIDTDMNAAFDEETMQSLKDETPLGRIGTPKDIAKAALFLASEQSDFITGQVLGVNGGMIV</sequence>
<evidence type="ECO:0000256" key="1">
    <source>
        <dbReference type="ARBA" id="ARBA00006484"/>
    </source>
</evidence>
<dbReference type="FunFam" id="3.40.50.720:FF:000173">
    <property type="entry name" value="3-oxoacyl-[acyl-carrier protein] reductase"/>
    <property type="match status" value="1"/>
</dbReference>
<dbReference type="NCBIfam" id="NF005559">
    <property type="entry name" value="PRK07231.1"/>
    <property type="match status" value="1"/>
</dbReference>
<dbReference type="SUPFAM" id="SSF51735">
    <property type="entry name" value="NAD(P)-binding Rossmann-fold domains"/>
    <property type="match status" value="1"/>
</dbReference>
<accession>A0A9D1J2G7</accession>
<proteinExistence type="inferred from homology"/>
<organism evidence="3 4">
    <name type="scientific">Candidatus Gallacutalibacter pullicola</name>
    <dbReference type="NCBI Taxonomy" id="2840830"/>
    <lineage>
        <taxon>Bacteria</taxon>
        <taxon>Bacillati</taxon>
        <taxon>Bacillota</taxon>
        <taxon>Clostridia</taxon>
        <taxon>Eubacteriales</taxon>
        <taxon>Candidatus Gallacutalibacter</taxon>
    </lineage>
</organism>
<dbReference type="PRINTS" id="PR00080">
    <property type="entry name" value="SDRFAMILY"/>
</dbReference>
<dbReference type="Gene3D" id="3.40.50.720">
    <property type="entry name" value="NAD(P)-binding Rossmann-like Domain"/>
    <property type="match status" value="1"/>
</dbReference>
<evidence type="ECO:0000313" key="4">
    <source>
        <dbReference type="Proteomes" id="UP000886785"/>
    </source>
</evidence>
<dbReference type="Pfam" id="PF13561">
    <property type="entry name" value="adh_short_C2"/>
    <property type="match status" value="1"/>
</dbReference>
<dbReference type="PRINTS" id="PR00081">
    <property type="entry name" value="GDHRDH"/>
</dbReference>
<evidence type="ECO:0000256" key="2">
    <source>
        <dbReference type="ARBA" id="ARBA00023002"/>
    </source>
</evidence>
<dbReference type="GO" id="GO:0030497">
    <property type="term" value="P:fatty acid elongation"/>
    <property type="evidence" value="ECO:0007669"/>
    <property type="project" value="TreeGrafter"/>
</dbReference>
<dbReference type="AlphaFoldDB" id="A0A9D1J2G7"/>
<protein>
    <submittedName>
        <fullName evidence="3">SDR family oxidoreductase</fullName>
    </submittedName>
</protein>
<dbReference type="PANTHER" id="PTHR42760">
    <property type="entry name" value="SHORT-CHAIN DEHYDROGENASES/REDUCTASES FAMILY MEMBER"/>
    <property type="match status" value="1"/>
</dbReference>